<name>A0ABV8ZN95_9NEIS</name>
<keyword evidence="3" id="KW-1185">Reference proteome</keyword>
<protein>
    <recommendedName>
        <fullName evidence="4">Transglutaminase-like domain-containing protein</fullName>
    </recommendedName>
</protein>
<proteinExistence type="predicted"/>
<comment type="caution">
    <text evidence="2">The sequence shown here is derived from an EMBL/GenBank/DDBJ whole genome shotgun (WGS) entry which is preliminary data.</text>
</comment>
<reference evidence="3" key="1">
    <citation type="journal article" date="2019" name="Int. J. Syst. Evol. Microbiol.">
        <title>The Global Catalogue of Microorganisms (GCM) 10K type strain sequencing project: providing services to taxonomists for standard genome sequencing and annotation.</title>
        <authorList>
            <consortium name="The Broad Institute Genomics Platform"/>
            <consortium name="The Broad Institute Genome Sequencing Center for Infectious Disease"/>
            <person name="Wu L."/>
            <person name="Ma J."/>
        </authorList>
    </citation>
    <scope>NUCLEOTIDE SEQUENCE [LARGE SCALE GENOMIC DNA]</scope>
    <source>
        <strain evidence="3">CGMCC 4.7608</strain>
    </source>
</reference>
<sequence>MSLRLLSFLLALLAGLPWAAQASAINICYHYGCSRHAYVDIPAEADAWLAARLSAANSPETERSAVSDAVTALYHIAARTLPIWQDKGGNFRDGPAEGRMDCVDHSSNVSTFLTYLQDHGWLQYHTVGKPAWRAPLLLDLHYTAVLRDMLSGRDWAVDSWFKDFGQAPVVIALDIWMEGFSP</sequence>
<accession>A0ABV8ZN95</accession>
<dbReference type="EMBL" id="JBHSEK010000002">
    <property type="protein sequence ID" value="MFC4488695.1"/>
    <property type="molecule type" value="Genomic_DNA"/>
</dbReference>
<evidence type="ECO:0000313" key="3">
    <source>
        <dbReference type="Proteomes" id="UP001595999"/>
    </source>
</evidence>
<dbReference type="RefSeq" id="WP_231461949.1">
    <property type="nucleotide sequence ID" value="NZ_JAJOHW010000053.1"/>
</dbReference>
<evidence type="ECO:0008006" key="4">
    <source>
        <dbReference type="Google" id="ProtNLM"/>
    </source>
</evidence>
<dbReference type="Proteomes" id="UP001595999">
    <property type="component" value="Unassembled WGS sequence"/>
</dbReference>
<organism evidence="2 3">
    <name type="scientific">Chromobacterium aquaticum</name>
    <dbReference type="NCBI Taxonomy" id="467180"/>
    <lineage>
        <taxon>Bacteria</taxon>
        <taxon>Pseudomonadati</taxon>
        <taxon>Pseudomonadota</taxon>
        <taxon>Betaproteobacteria</taxon>
        <taxon>Neisseriales</taxon>
        <taxon>Chromobacteriaceae</taxon>
        <taxon>Chromobacterium</taxon>
    </lineage>
</organism>
<evidence type="ECO:0000313" key="2">
    <source>
        <dbReference type="EMBL" id="MFC4488695.1"/>
    </source>
</evidence>
<feature type="signal peptide" evidence="1">
    <location>
        <begin position="1"/>
        <end position="22"/>
    </location>
</feature>
<feature type="chain" id="PRO_5047381778" description="Transglutaminase-like domain-containing protein" evidence="1">
    <location>
        <begin position="23"/>
        <end position="182"/>
    </location>
</feature>
<evidence type="ECO:0000256" key="1">
    <source>
        <dbReference type="SAM" id="SignalP"/>
    </source>
</evidence>
<keyword evidence="1" id="KW-0732">Signal</keyword>
<gene>
    <name evidence="2" type="ORF">ACFO0R_03605</name>
</gene>